<dbReference type="RefSeq" id="XP_003139553.1">
    <property type="nucleotide sequence ID" value="XM_003139505.1"/>
</dbReference>
<accession>A0A1S0U3E8</accession>
<name>A0A1S0U3E8_LOALO</name>
<dbReference type="GeneID" id="9941364"/>
<proteinExistence type="predicted"/>
<reference evidence="1" key="1">
    <citation type="submission" date="2012-04" db="EMBL/GenBank/DDBJ databases">
        <title>The Genome Sequence of Loa loa.</title>
        <authorList>
            <consortium name="The Broad Institute Genome Sequencing Platform"/>
            <consortium name="Broad Institute Genome Sequencing Center for Infectious Disease"/>
            <person name="Nutman T.B."/>
            <person name="Fink D.L."/>
            <person name="Russ C."/>
            <person name="Young S."/>
            <person name="Zeng Q."/>
            <person name="Gargeya S."/>
            <person name="Alvarado L."/>
            <person name="Berlin A."/>
            <person name="Chapman S.B."/>
            <person name="Chen Z."/>
            <person name="Freedman E."/>
            <person name="Gellesch M."/>
            <person name="Goldberg J."/>
            <person name="Griggs A."/>
            <person name="Gujja S."/>
            <person name="Heilman E.R."/>
            <person name="Heiman D."/>
            <person name="Howarth C."/>
            <person name="Mehta T."/>
            <person name="Neiman D."/>
            <person name="Pearson M."/>
            <person name="Roberts A."/>
            <person name="Saif S."/>
            <person name="Shea T."/>
            <person name="Shenoy N."/>
            <person name="Sisk P."/>
            <person name="Stolte C."/>
            <person name="Sykes S."/>
            <person name="White J."/>
            <person name="Yandava C."/>
            <person name="Haas B."/>
            <person name="Henn M.R."/>
            <person name="Nusbaum C."/>
            <person name="Birren B."/>
        </authorList>
    </citation>
    <scope>NUCLEOTIDE SEQUENCE [LARGE SCALE GENOMIC DNA]</scope>
</reference>
<evidence type="ECO:0000313" key="1">
    <source>
        <dbReference type="EMBL" id="EFO24519.1"/>
    </source>
</evidence>
<dbReference type="InParanoid" id="A0A1S0U3E8"/>
<dbReference type="EMBL" id="JH712227">
    <property type="protein sequence ID" value="EFO24519.1"/>
    <property type="molecule type" value="Genomic_DNA"/>
</dbReference>
<organism evidence="1">
    <name type="scientific">Loa loa</name>
    <name type="common">Eye worm</name>
    <name type="synonym">Filaria loa</name>
    <dbReference type="NCBI Taxonomy" id="7209"/>
    <lineage>
        <taxon>Eukaryota</taxon>
        <taxon>Metazoa</taxon>
        <taxon>Ecdysozoa</taxon>
        <taxon>Nematoda</taxon>
        <taxon>Chromadorea</taxon>
        <taxon>Rhabditida</taxon>
        <taxon>Spirurina</taxon>
        <taxon>Spiruromorpha</taxon>
        <taxon>Filarioidea</taxon>
        <taxon>Onchocercidae</taxon>
        <taxon>Loa</taxon>
    </lineage>
</organism>
<dbReference type="CTD" id="9941364"/>
<gene>
    <name evidence="1" type="ORF">LOAG_03968</name>
</gene>
<dbReference type="KEGG" id="loa:LOAG_03968"/>
<sequence length="101" mass="11941">MLTKKRPHLDSDTSRAWPLVNLLKGQRSLANKYIKTFNVEKLSNARPISANYNNHEERVFRQINRQTDRRTSPTPSIRHTKRLAYCTWSSSTQQHLIDRSY</sequence>
<protein>
    <submittedName>
        <fullName evidence="1">Uncharacterized protein</fullName>
    </submittedName>
</protein>
<dbReference type="AlphaFoldDB" id="A0A1S0U3E8"/>